<keyword evidence="1" id="KW-1133">Transmembrane helix</keyword>
<evidence type="ECO:0000256" key="1">
    <source>
        <dbReference type="SAM" id="Phobius"/>
    </source>
</evidence>
<feature type="transmembrane region" description="Helical" evidence="1">
    <location>
        <begin position="36"/>
        <end position="60"/>
    </location>
</feature>
<sequence length="102" mass="11340">MRIEADYNILSYLAIMLFAVLALAKTNMPRKPYKILLASVTALIMPAFVPGHGEIVMLIPNGALFVVAPSEIMVVGIVFTVINYFIAWFILYKVCGLFNSKK</sequence>
<keyword evidence="1" id="KW-0472">Membrane</keyword>
<feature type="transmembrane region" description="Helical" evidence="1">
    <location>
        <begin position="72"/>
        <end position="92"/>
    </location>
</feature>
<gene>
    <name evidence="2" type="ORF">MNBD_GAMMA02-1528</name>
</gene>
<feature type="transmembrane region" description="Helical" evidence="1">
    <location>
        <begin position="6"/>
        <end position="24"/>
    </location>
</feature>
<organism evidence="2">
    <name type="scientific">hydrothermal vent metagenome</name>
    <dbReference type="NCBI Taxonomy" id="652676"/>
    <lineage>
        <taxon>unclassified sequences</taxon>
        <taxon>metagenomes</taxon>
        <taxon>ecological metagenomes</taxon>
    </lineage>
</organism>
<proteinExistence type="predicted"/>
<evidence type="ECO:0000313" key="2">
    <source>
        <dbReference type="EMBL" id="VAW44782.1"/>
    </source>
</evidence>
<dbReference type="EMBL" id="UOFA01000134">
    <property type="protein sequence ID" value="VAW44782.1"/>
    <property type="molecule type" value="Genomic_DNA"/>
</dbReference>
<name>A0A3B0W0J6_9ZZZZ</name>
<dbReference type="AlphaFoldDB" id="A0A3B0W0J6"/>
<reference evidence="2" key="1">
    <citation type="submission" date="2018-06" db="EMBL/GenBank/DDBJ databases">
        <authorList>
            <person name="Zhirakovskaya E."/>
        </authorList>
    </citation>
    <scope>NUCLEOTIDE SEQUENCE</scope>
</reference>
<accession>A0A3B0W0J6</accession>
<keyword evidence="1" id="KW-0812">Transmembrane</keyword>
<protein>
    <submittedName>
        <fullName evidence="2">Uncharacterized protein</fullName>
    </submittedName>
</protein>